<dbReference type="InterPro" id="IPR002810">
    <property type="entry name" value="NfeD-like_C"/>
</dbReference>
<dbReference type="Pfam" id="PF01957">
    <property type="entry name" value="NfeD"/>
    <property type="match status" value="1"/>
</dbReference>
<evidence type="ECO:0000256" key="1">
    <source>
        <dbReference type="ARBA" id="ARBA00004141"/>
    </source>
</evidence>
<evidence type="ECO:0000256" key="2">
    <source>
        <dbReference type="ARBA" id="ARBA00022692"/>
    </source>
</evidence>
<evidence type="ECO:0000256" key="4">
    <source>
        <dbReference type="ARBA" id="ARBA00023136"/>
    </source>
</evidence>
<feature type="transmembrane region" description="Helical" evidence="5">
    <location>
        <begin position="91"/>
        <end position="110"/>
    </location>
</feature>
<feature type="transmembrane region" description="Helical" evidence="5">
    <location>
        <begin position="68"/>
        <end position="85"/>
    </location>
</feature>
<dbReference type="EMBL" id="JABZFV010000078">
    <property type="protein sequence ID" value="MBF0934853.1"/>
    <property type="molecule type" value="Genomic_DNA"/>
</dbReference>
<dbReference type="PANTHER" id="PTHR33507">
    <property type="entry name" value="INNER MEMBRANE PROTEIN YBBJ"/>
    <property type="match status" value="1"/>
</dbReference>
<keyword evidence="3 5" id="KW-1133">Transmembrane helix</keyword>
<comment type="caution">
    <text evidence="7">The sequence shown here is derived from an EMBL/GenBank/DDBJ whole genome shotgun (WGS) entry which is preliminary data.</text>
</comment>
<dbReference type="GO" id="GO:0005886">
    <property type="term" value="C:plasma membrane"/>
    <property type="evidence" value="ECO:0007669"/>
    <property type="project" value="TreeGrafter"/>
</dbReference>
<dbReference type="InterPro" id="IPR012340">
    <property type="entry name" value="NA-bd_OB-fold"/>
</dbReference>
<dbReference type="InterPro" id="IPR052165">
    <property type="entry name" value="Membrane_assoc_protease"/>
</dbReference>
<feature type="transmembrane region" description="Helical" evidence="5">
    <location>
        <begin position="43"/>
        <end position="63"/>
    </location>
</feature>
<evidence type="ECO:0000256" key="3">
    <source>
        <dbReference type="ARBA" id="ARBA00022989"/>
    </source>
</evidence>
<proteinExistence type="predicted"/>
<evidence type="ECO:0000256" key="5">
    <source>
        <dbReference type="SAM" id="Phobius"/>
    </source>
</evidence>
<protein>
    <recommendedName>
        <fullName evidence="6">NfeD-like C-terminal domain-containing protein</fullName>
    </recommendedName>
</protein>
<evidence type="ECO:0000313" key="8">
    <source>
        <dbReference type="Proteomes" id="UP000757900"/>
    </source>
</evidence>
<sequence>MYLLILLGVAFATATLFFKQKLPTALLALASFAWYFEAWQSDGLLPFIIFSVGVVMVILEFYLPQTGFAGLIGSVVMGLVLQYHTQNWQETWLLLFGIGLVGVTVFFVLLKFGLSIKVNEALILDAQIKSHARGRQGDQAASADHPLIGLVGHAISDLKPIGKVEVDGQVYEARSAHNFISQGATVAVQAVSQGTLVVRKGGEA</sequence>
<keyword evidence="4 5" id="KW-0472">Membrane</keyword>
<feature type="domain" description="NfeD-like C-terminal" evidence="6">
    <location>
        <begin position="146"/>
        <end position="200"/>
    </location>
</feature>
<comment type="subcellular location">
    <subcellularLocation>
        <location evidence="1">Membrane</location>
        <topology evidence="1">Multi-pass membrane protein</topology>
    </subcellularLocation>
</comment>
<dbReference type="SUPFAM" id="SSF141322">
    <property type="entry name" value="NfeD domain-like"/>
    <property type="match status" value="1"/>
</dbReference>
<evidence type="ECO:0000313" key="7">
    <source>
        <dbReference type="EMBL" id="MBF0934853.1"/>
    </source>
</evidence>
<accession>A0A929MQ75</accession>
<gene>
    <name evidence="7" type="ORF">HXK00_04305</name>
</gene>
<name>A0A929MQ75_ABIDE</name>
<dbReference type="Proteomes" id="UP000757900">
    <property type="component" value="Unassembled WGS sequence"/>
</dbReference>
<dbReference type="Gene3D" id="2.40.50.140">
    <property type="entry name" value="Nucleic acid-binding proteins"/>
    <property type="match status" value="1"/>
</dbReference>
<keyword evidence="2 5" id="KW-0812">Transmembrane</keyword>
<dbReference type="AlphaFoldDB" id="A0A929MQ75"/>
<dbReference type="PANTHER" id="PTHR33507:SF3">
    <property type="entry name" value="INNER MEMBRANE PROTEIN YBBJ"/>
    <property type="match status" value="1"/>
</dbReference>
<evidence type="ECO:0000259" key="6">
    <source>
        <dbReference type="Pfam" id="PF01957"/>
    </source>
</evidence>
<reference evidence="7" key="1">
    <citation type="submission" date="2020-04" db="EMBL/GenBank/DDBJ databases">
        <title>Deep metagenomics examines the oral microbiome during advanced dental caries in children, revealing novel taxa and co-occurrences with host molecules.</title>
        <authorList>
            <person name="Baker J.L."/>
            <person name="Morton J.T."/>
            <person name="Dinis M."/>
            <person name="Alvarez R."/>
            <person name="Tran N.C."/>
            <person name="Knight R."/>
            <person name="Edlund A."/>
        </authorList>
    </citation>
    <scope>NUCLEOTIDE SEQUENCE</scope>
    <source>
        <strain evidence="7">JCVI_23_bin.16</strain>
    </source>
</reference>
<organism evidence="7 8">
    <name type="scientific">Abiotrophia defectiva</name>
    <name type="common">Streptococcus defectivus</name>
    <dbReference type="NCBI Taxonomy" id="46125"/>
    <lineage>
        <taxon>Bacteria</taxon>
        <taxon>Bacillati</taxon>
        <taxon>Bacillota</taxon>
        <taxon>Bacilli</taxon>
        <taxon>Lactobacillales</taxon>
        <taxon>Aerococcaceae</taxon>
        <taxon>Abiotrophia</taxon>
    </lineage>
</organism>